<dbReference type="InterPro" id="IPR011010">
    <property type="entry name" value="DNA_brk_join_enz"/>
</dbReference>
<dbReference type="CDD" id="cd00397">
    <property type="entry name" value="DNA_BRE_C"/>
    <property type="match status" value="1"/>
</dbReference>
<dbReference type="EMBL" id="MNZM01000047">
    <property type="protein sequence ID" value="OIP84737.1"/>
    <property type="molecule type" value="Genomic_DNA"/>
</dbReference>
<evidence type="ECO:0000256" key="5">
    <source>
        <dbReference type="PROSITE-ProRule" id="PRU01248"/>
    </source>
</evidence>
<dbReference type="Proteomes" id="UP000183758">
    <property type="component" value="Unassembled WGS sequence"/>
</dbReference>
<dbReference type="GO" id="GO:0015074">
    <property type="term" value="P:DNA integration"/>
    <property type="evidence" value="ECO:0007669"/>
    <property type="project" value="UniProtKB-KW"/>
</dbReference>
<dbReference type="Pfam" id="PF00589">
    <property type="entry name" value="Phage_integrase"/>
    <property type="match status" value="1"/>
</dbReference>
<dbReference type="PANTHER" id="PTHR30349:SF41">
    <property type="entry name" value="INTEGRASE_RECOMBINASE PROTEIN MJ0367-RELATED"/>
    <property type="match status" value="1"/>
</dbReference>
<comment type="similarity">
    <text evidence="1">Belongs to the 'phage' integrase family.</text>
</comment>
<dbReference type="AlphaFoldDB" id="A0A1J5HHV6"/>
<dbReference type="InterPro" id="IPR010998">
    <property type="entry name" value="Integrase_recombinase_N"/>
</dbReference>
<dbReference type="PROSITE" id="PS51898">
    <property type="entry name" value="TYR_RECOMBINASE"/>
    <property type="match status" value="1"/>
</dbReference>
<dbReference type="InterPro" id="IPR050090">
    <property type="entry name" value="Tyrosine_recombinase_XerCD"/>
</dbReference>
<dbReference type="Gene3D" id="1.10.443.10">
    <property type="entry name" value="Intergrase catalytic core"/>
    <property type="match status" value="1"/>
</dbReference>
<evidence type="ECO:0000313" key="9">
    <source>
        <dbReference type="Proteomes" id="UP000183758"/>
    </source>
</evidence>
<dbReference type="InterPro" id="IPR013762">
    <property type="entry name" value="Integrase-like_cat_sf"/>
</dbReference>
<dbReference type="PROSITE" id="PS51900">
    <property type="entry name" value="CB"/>
    <property type="match status" value="1"/>
</dbReference>
<accession>A0A1J5HHV6</accession>
<dbReference type="GO" id="GO:0006310">
    <property type="term" value="P:DNA recombination"/>
    <property type="evidence" value="ECO:0007669"/>
    <property type="project" value="UniProtKB-KW"/>
</dbReference>
<evidence type="ECO:0000256" key="2">
    <source>
        <dbReference type="ARBA" id="ARBA00022908"/>
    </source>
</evidence>
<evidence type="ECO:0000256" key="4">
    <source>
        <dbReference type="ARBA" id="ARBA00023172"/>
    </source>
</evidence>
<evidence type="ECO:0008006" key="10">
    <source>
        <dbReference type="Google" id="ProtNLM"/>
    </source>
</evidence>
<keyword evidence="2" id="KW-0229">DNA integration</keyword>
<evidence type="ECO:0000259" key="6">
    <source>
        <dbReference type="PROSITE" id="PS51898"/>
    </source>
</evidence>
<dbReference type="PANTHER" id="PTHR30349">
    <property type="entry name" value="PHAGE INTEGRASE-RELATED"/>
    <property type="match status" value="1"/>
</dbReference>
<comment type="caution">
    <text evidence="8">The sequence shown here is derived from an EMBL/GenBank/DDBJ whole genome shotgun (WGS) entry which is preliminary data.</text>
</comment>
<evidence type="ECO:0000313" key="8">
    <source>
        <dbReference type="EMBL" id="OIP84737.1"/>
    </source>
</evidence>
<evidence type="ECO:0000259" key="7">
    <source>
        <dbReference type="PROSITE" id="PS51900"/>
    </source>
</evidence>
<keyword evidence="3 5" id="KW-0238">DNA-binding</keyword>
<dbReference type="InterPro" id="IPR004107">
    <property type="entry name" value="Integrase_SAM-like_N"/>
</dbReference>
<proteinExistence type="inferred from homology"/>
<dbReference type="InterPro" id="IPR002104">
    <property type="entry name" value="Integrase_catalytic"/>
</dbReference>
<dbReference type="InterPro" id="IPR044068">
    <property type="entry name" value="CB"/>
</dbReference>
<protein>
    <recommendedName>
        <fullName evidence="10">Tyrosine recombinase XerC</fullName>
    </recommendedName>
</protein>
<name>A0A1J5HHV6_9BACT</name>
<reference evidence="8 9" key="1">
    <citation type="journal article" date="2016" name="Environ. Microbiol.">
        <title>Genomic resolution of a cold subsurface aquifer community provides metabolic insights for novel microbes adapted to high CO concentrations.</title>
        <authorList>
            <person name="Probst A.J."/>
            <person name="Castelle C.J."/>
            <person name="Singh A."/>
            <person name="Brown C.T."/>
            <person name="Anantharaman K."/>
            <person name="Sharon I."/>
            <person name="Hug L.A."/>
            <person name="Burstein D."/>
            <person name="Emerson J.B."/>
            <person name="Thomas B.C."/>
            <person name="Banfield J.F."/>
        </authorList>
    </citation>
    <scope>NUCLEOTIDE SEQUENCE [LARGE SCALE GENOMIC DNA]</scope>
    <source>
        <strain evidence="8">CG2_30_33_16</strain>
    </source>
</reference>
<organism evidence="8 9">
    <name type="scientific">Candidatus Roizmanbacteria bacterium CG2_30_33_16</name>
    <dbReference type="NCBI Taxonomy" id="1805340"/>
    <lineage>
        <taxon>Bacteria</taxon>
        <taxon>Candidatus Roizmaniibacteriota</taxon>
    </lineage>
</organism>
<dbReference type="GO" id="GO:0003677">
    <property type="term" value="F:DNA binding"/>
    <property type="evidence" value="ECO:0007669"/>
    <property type="project" value="UniProtKB-UniRule"/>
</dbReference>
<feature type="domain" description="Tyr recombinase" evidence="6">
    <location>
        <begin position="110"/>
        <end position="282"/>
    </location>
</feature>
<feature type="domain" description="Core-binding (CB)" evidence="7">
    <location>
        <begin position="4"/>
        <end position="89"/>
    </location>
</feature>
<sequence length="286" mass="32963">MDNYIIPSLIEKFVSFLKQQEKSQFTIVAYKKDLEQFAGFLTGQEKNDIRDVTKENIGDFISSLIQNNYTKKSASRKLNSVRTFFRYLKNEGVINQNPALDVSHPKYTKIPPRILTKIEYRALRDFSKEDSRTYAIVEILLQTGLRIGELANLMLEDIKKDSLVIRPYGKGKERIVPANRIVQSAISSHLKTRGEGSSRYLFITRTGNPLLIRNIRQIIGRCFREVGIENATVNDLRNTFISHQLANGASVEYIAKVVGHRRLSSTEKFIFLSVERFEKKERLKEL</sequence>
<dbReference type="Gene3D" id="1.10.150.130">
    <property type="match status" value="1"/>
</dbReference>
<dbReference type="Pfam" id="PF02899">
    <property type="entry name" value="Phage_int_SAM_1"/>
    <property type="match status" value="1"/>
</dbReference>
<keyword evidence="4" id="KW-0233">DNA recombination</keyword>
<evidence type="ECO:0000256" key="1">
    <source>
        <dbReference type="ARBA" id="ARBA00008857"/>
    </source>
</evidence>
<gene>
    <name evidence="8" type="ORF">AUK04_02000</name>
</gene>
<dbReference type="SUPFAM" id="SSF56349">
    <property type="entry name" value="DNA breaking-rejoining enzymes"/>
    <property type="match status" value="1"/>
</dbReference>
<evidence type="ECO:0000256" key="3">
    <source>
        <dbReference type="ARBA" id="ARBA00023125"/>
    </source>
</evidence>